<dbReference type="RefSeq" id="WP_286300188.1">
    <property type="nucleotide sequence ID" value="NZ_AP027728.1"/>
</dbReference>
<reference evidence="4" key="1">
    <citation type="journal article" date="2019" name="Int. J. Syst. Evol. Microbiol.">
        <title>The Global Catalogue of Microorganisms (GCM) 10K type strain sequencing project: providing services to taxonomists for standard genome sequencing and annotation.</title>
        <authorList>
            <consortium name="The Broad Institute Genomics Platform"/>
            <consortium name="The Broad Institute Genome Sequencing Center for Infectious Disease"/>
            <person name="Wu L."/>
            <person name="Ma J."/>
        </authorList>
    </citation>
    <scope>NUCLEOTIDE SEQUENCE [LARGE SCALE GENOMIC DNA]</scope>
    <source>
        <strain evidence="4">NBRC 106310</strain>
    </source>
</reference>
<feature type="transmembrane region" description="Helical" evidence="1">
    <location>
        <begin position="164"/>
        <end position="184"/>
    </location>
</feature>
<organism evidence="3 4">
    <name type="scientific">Microbacterium suwonense</name>
    <dbReference type="NCBI Taxonomy" id="683047"/>
    <lineage>
        <taxon>Bacteria</taxon>
        <taxon>Bacillati</taxon>
        <taxon>Actinomycetota</taxon>
        <taxon>Actinomycetes</taxon>
        <taxon>Micrococcales</taxon>
        <taxon>Microbacteriaceae</taxon>
        <taxon>Microbacterium</taxon>
    </lineage>
</organism>
<keyword evidence="4" id="KW-1185">Reference proteome</keyword>
<keyword evidence="2" id="KW-0732">Signal</keyword>
<evidence type="ECO:0000256" key="1">
    <source>
        <dbReference type="SAM" id="Phobius"/>
    </source>
</evidence>
<evidence type="ECO:0000313" key="3">
    <source>
        <dbReference type="EMBL" id="BDZ39790.1"/>
    </source>
</evidence>
<name>A0ABN6X4U7_9MICO</name>
<protein>
    <submittedName>
        <fullName evidence="3">Uncharacterized protein</fullName>
    </submittedName>
</protein>
<evidence type="ECO:0000313" key="4">
    <source>
        <dbReference type="Proteomes" id="UP001321543"/>
    </source>
</evidence>
<gene>
    <name evidence="3" type="ORF">GCM10025863_24040</name>
</gene>
<feature type="signal peptide" evidence="2">
    <location>
        <begin position="1"/>
        <end position="27"/>
    </location>
</feature>
<keyword evidence="1" id="KW-0472">Membrane</keyword>
<evidence type="ECO:0000256" key="2">
    <source>
        <dbReference type="SAM" id="SignalP"/>
    </source>
</evidence>
<keyword evidence="1" id="KW-1133">Transmembrane helix</keyword>
<proteinExistence type="predicted"/>
<sequence length="186" mass="18214">MKKSVSIVVTTALIATVLFGGGGSAMATDQAPAQAGVSETSRVVPDAQIIRAEGNHVEVVVSGELVVIDYFDGGAIISDANGQKTRIEAGAADGLTGQAARVSAVSASDSSSELAVLRSSAAVASSGSVACSFLVWVAGVIHAGGWAAAIAAVVALGPGAPAGAIVLATMYSLGVDAFLVWVGAQC</sequence>
<accession>A0ABN6X4U7</accession>
<feature type="transmembrane region" description="Helical" evidence="1">
    <location>
        <begin position="133"/>
        <end position="157"/>
    </location>
</feature>
<keyword evidence="1" id="KW-0812">Transmembrane</keyword>
<dbReference type="EMBL" id="AP027728">
    <property type="protein sequence ID" value="BDZ39790.1"/>
    <property type="molecule type" value="Genomic_DNA"/>
</dbReference>
<feature type="chain" id="PRO_5047518611" evidence="2">
    <location>
        <begin position="28"/>
        <end position="186"/>
    </location>
</feature>
<dbReference type="Proteomes" id="UP001321543">
    <property type="component" value="Chromosome"/>
</dbReference>